<feature type="compositionally biased region" description="Low complexity" evidence="1">
    <location>
        <begin position="254"/>
        <end position="267"/>
    </location>
</feature>
<evidence type="ECO:0000313" key="3">
    <source>
        <dbReference type="Proteomes" id="UP000053558"/>
    </source>
</evidence>
<feature type="region of interest" description="Disordered" evidence="1">
    <location>
        <begin position="128"/>
        <end position="202"/>
    </location>
</feature>
<proteinExistence type="predicted"/>
<feature type="region of interest" description="Disordered" evidence="1">
    <location>
        <begin position="241"/>
        <end position="289"/>
    </location>
</feature>
<feature type="region of interest" description="Disordered" evidence="1">
    <location>
        <begin position="732"/>
        <end position="841"/>
    </location>
</feature>
<evidence type="ECO:0000313" key="2">
    <source>
        <dbReference type="EMBL" id="EIW84254.1"/>
    </source>
</evidence>
<dbReference type="OrthoDB" id="3267359at2759"/>
<reference evidence="3" key="1">
    <citation type="journal article" date="2012" name="Science">
        <title>The Paleozoic origin of enzymatic lignin decomposition reconstructed from 31 fungal genomes.</title>
        <authorList>
            <person name="Floudas D."/>
            <person name="Binder M."/>
            <person name="Riley R."/>
            <person name="Barry K."/>
            <person name="Blanchette R.A."/>
            <person name="Henrissat B."/>
            <person name="Martinez A.T."/>
            <person name="Otillar R."/>
            <person name="Spatafora J.W."/>
            <person name="Yadav J.S."/>
            <person name="Aerts A."/>
            <person name="Benoit I."/>
            <person name="Boyd A."/>
            <person name="Carlson A."/>
            <person name="Copeland A."/>
            <person name="Coutinho P.M."/>
            <person name="de Vries R.P."/>
            <person name="Ferreira P."/>
            <person name="Findley K."/>
            <person name="Foster B."/>
            <person name="Gaskell J."/>
            <person name="Glotzer D."/>
            <person name="Gorecki P."/>
            <person name="Heitman J."/>
            <person name="Hesse C."/>
            <person name="Hori C."/>
            <person name="Igarashi K."/>
            <person name="Jurgens J.A."/>
            <person name="Kallen N."/>
            <person name="Kersten P."/>
            <person name="Kohler A."/>
            <person name="Kuees U."/>
            <person name="Kumar T.K.A."/>
            <person name="Kuo A."/>
            <person name="LaButti K."/>
            <person name="Larrondo L.F."/>
            <person name="Lindquist E."/>
            <person name="Ling A."/>
            <person name="Lombard V."/>
            <person name="Lucas S."/>
            <person name="Lundell T."/>
            <person name="Martin R."/>
            <person name="McLaughlin D.J."/>
            <person name="Morgenstern I."/>
            <person name="Morin E."/>
            <person name="Murat C."/>
            <person name="Nagy L.G."/>
            <person name="Nolan M."/>
            <person name="Ohm R.A."/>
            <person name="Patyshakuliyeva A."/>
            <person name="Rokas A."/>
            <person name="Ruiz-Duenas F.J."/>
            <person name="Sabat G."/>
            <person name="Salamov A."/>
            <person name="Samejima M."/>
            <person name="Schmutz J."/>
            <person name="Slot J.C."/>
            <person name="St John F."/>
            <person name="Stenlid J."/>
            <person name="Sun H."/>
            <person name="Sun S."/>
            <person name="Syed K."/>
            <person name="Tsang A."/>
            <person name="Wiebenga A."/>
            <person name="Young D."/>
            <person name="Pisabarro A."/>
            <person name="Eastwood D.C."/>
            <person name="Martin F."/>
            <person name="Cullen D."/>
            <person name="Grigoriev I.V."/>
            <person name="Hibbett D.S."/>
        </authorList>
    </citation>
    <scope>NUCLEOTIDE SEQUENCE [LARGE SCALE GENOMIC DNA]</scope>
    <source>
        <strain evidence="3">RWD-64-598 SS2</strain>
    </source>
</reference>
<comment type="caution">
    <text evidence="2">The sequence shown here is derived from an EMBL/GenBank/DDBJ whole genome shotgun (WGS) entry which is preliminary data.</text>
</comment>
<feature type="compositionally biased region" description="Pro residues" evidence="1">
    <location>
        <begin position="131"/>
        <end position="155"/>
    </location>
</feature>
<dbReference type="PANTHER" id="PTHR13361">
    <property type="entry name" value="WW DOMAIN-BINDING PROTEIN 11"/>
    <property type="match status" value="1"/>
</dbReference>
<keyword evidence="3" id="KW-1185">Reference proteome</keyword>
<organism evidence="2 3">
    <name type="scientific">Coniophora puteana (strain RWD-64-598)</name>
    <name type="common">Brown rot fungus</name>
    <dbReference type="NCBI Taxonomy" id="741705"/>
    <lineage>
        <taxon>Eukaryota</taxon>
        <taxon>Fungi</taxon>
        <taxon>Dikarya</taxon>
        <taxon>Basidiomycota</taxon>
        <taxon>Agaricomycotina</taxon>
        <taxon>Agaricomycetes</taxon>
        <taxon>Agaricomycetidae</taxon>
        <taxon>Boletales</taxon>
        <taxon>Coniophorineae</taxon>
        <taxon>Coniophoraceae</taxon>
        <taxon>Coniophora</taxon>
    </lineage>
</organism>
<dbReference type="EMBL" id="JH711575">
    <property type="protein sequence ID" value="EIW84254.1"/>
    <property type="molecule type" value="Genomic_DNA"/>
</dbReference>
<feature type="compositionally biased region" description="Pro residues" evidence="1">
    <location>
        <begin position="777"/>
        <end position="787"/>
    </location>
</feature>
<dbReference type="GO" id="GO:0005681">
    <property type="term" value="C:spliceosomal complex"/>
    <property type="evidence" value="ECO:0007669"/>
    <property type="project" value="TreeGrafter"/>
</dbReference>
<feature type="compositionally biased region" description="Polar residues" evidence="1">
    <location>
        <begin position="732"/>
        <end position="744"/>
    </location>
</feature>
<dbReference type="AlphaFoldDB" id="A0A5M3MZL8"/>
<name>A0A5M3MZL8_CONPW</name>
<dbReference type="Proteomes" id="UP000053558">
    <property type="component" value="Unassembled WGS sequence"/>
</dbReference>
<evidence type="ECO:0000256" key="1">
    <source>
        <dbReference type="SAM" id="MobiDB-lite"/>
    </source>
</evidence>
<dbReference type="PANTHER" id="PTHR13361:SF1">
    <property type="entry name" value="WW DOMAIN-BINDING PROTEIN 11"/>
    <property type="match status" value="1"/>
</dbReference>
<feature type="compositionally biased region" description="Basic residues" evidence="1">
    <location>
        <begin position="830"/>
        <end position="841"/>
    </location>
</feature>
<dbReference type="KEGG" id="cput:CONPUDRAFT_71069"/>
<feature type="compositionally biased region" description="Low complexity" evidence="1">
    <location>
        <begin position="756"/>
        <end position="776"/>
    </location>
</feature>
<gene>
    <name evidence="2" type="ORF">CONPUDRAFT_71069</name>
</gene>
<sequence>MEGPPAEVKKECFVFNGHKSTPMKRSRSMIHDILRVRDAIKDIPTKGDYITTAKDVIDALKNLDPFENHEDKFHPVVYGGYVGIYTHWDDAIPEVTGRDCRRFRTSETFKDALVYMITKGRFATVVDLFHPDPPPQPPSPASPSPANIPPSPVPSPARARDPVPSRPHGPAPSLRDLTPGPVPSSSHRTSQHETSPRERVRVQVPTPPSLLFTQPLPPPENVGIVPMDHLVTLVSEHLAISERSARGPRPPPSASNTSHSSRTYSSRDVPGTPVSISSSSRSASEREVVPINPERRRVYAHERTLRGVVRTLHSPADVREHEDGPPSHLFTRAAVEYMEAQGFLPAARWSVWYAFRQANSCGEFIDYLSSERPLAELEAKYLWGLLGGGGLPRYLRTKTHTTTRRRFAKPNIPKTPQERAELKKRRRERKAEYLDALAEAQDIVLGEATKLYGRFGGHSIDYYVEAIMQNSRVKGGKRRVNRWNAHLSKRLRQFNDNVPEDGEHQTASEFAKQLKDEWAQLSEAERIELTKEDCADLEELRASKNAVHSVPLAAWRDAKAALKHCTGVLGDLASRTSVKILLVAVRDNTTQLMRPFTYTSDESVDEFFDAITNSSVETFATRLEACLVSKYRREVVDTKKELVTTINTKLYEATKVKFSRTPYSQFDKAVTEKYGIVVDGLPPGYSFQNPSGISSSVEVLTLLGLWNSGVVSFREMSRQEWESWREKRFQEAMSQMETDEGQSPSTPPDDSAVAPTTSAAIAPQSQTSPAASALPPINTPVPTPVPTPTDSAANSLPAPMNAPAPHVQPVPGVSFQFVNSFAGPDGHQRASGRGRKRKAGC</sequence>
<dbReference type="RefSeq" id="XP_007765430.1">
    <property type="nucleotide sequence ID" value="XM_007767240.1"/>
</dbReference>
<protein>
    <submittedName>
        <fullName evidence="2">Uncharacterized protein</fullName>
    </submittedName>
</protein>
<feature type="compositionally biased region" description="Basic and acidic residues" evidence="1">
    <location>
        <begin position="190"/>
        <end position="201"/>
    </location>
</feature>
<accession>A0A5M3MZL8</accession>
<dbReference type="GeneID" id="19208894"/>